<protein>
    <recommendedName>
        <fullName evidence="8">SRCR domain-containing protein</fullName>
    </recommendedName>
</protein>
<feature type="disulfide bond" evidence="7">
    <location>
        <begin position="177"/>
        <end position="187"/>
    </location>
</feature>
<comment type="subcellular location">
    <subcellularLocation>
        <location evidence="1">Secreted</location>
    </subcellularLocation>
</comment>
<dbReference type="Ensembl" id="ENSLOCT00000000290.1">
    <property type="protein sequence ID" value="ENSLOCP00000000290.1"/>
    <property type="gene ID" value="ENSLOCG00000000265.1"/>
</dbReference>
<keyword evidence="4" id="KW-0677">Repeat</keyword>
<dbReference type="SMART" id="SM00202">
    <property type="entry name" value="SR"/>
    <property type="match status" value="2"/>
</dbReference>
<feature type="disulfide bond" evidence="7">
    <location>
        <begin position="40"/>
        <end position="101"/>
    </location>
</feature>
<keyword evidence="10" id="KW-1185">Reference proteome</keyword>
<dbReference type="GeneTree" id="ENSGT00940000163299"/>
<dbReference type="Proteomes" id="UP000018468">
    <property type="component" value="Unassembled WGS sequence"/>
</dbReference>
<reference evidence="9" key="2">
    <citation type="submission" date="2025-08" db="UniProtKB">
        <authorList>
            <consortium name="Ensembl"/>
        </authorList>
    </citation>
    <scope>IDENTIFICATION</scope>
</reference>
<evidence type="ECO:0000313" key="9">
    <source>
        <dbReference type="Ensembl" id="ENSLOCP00000000290.1"/>
    </source>
</evidence>
<feature type="disulfide bond" evidence="7">
    <location>
        <begin position="146"/>
        <end position="207"/>
    </location>
</feature>
<dbReference type="AlphaFoldDB" id="W5LVY3"/>
<reference evidence="10" key="1">
    <citation type="submission" date="2011-12" db="EMBL/GenBank/DDBJ databases">
        <title>The Draft Genome of Lepisosteus oculatus.</title>
        <authorList>
            <consortium name="The Broad Institute Genome Assembly &amp; Analysis Group"/>
            <consortium name="Computational R&amp;D Group"/>
            <consortium name="and Sequencing Platform"/>
            <person name="Di Palma F."/>
            <person name="Alfoldi J."/>
            <person name="Johnson J."/>
            <person name="Berlin A."/>
            <person name="Gnerre S."/>
            <person name="Jaffe D."/>
            <person name="MacCallum I."/>
            <person name="Young S."/>
            <person name="Walker B.J."/>
            <person name="Lander E.S."/>
            <person name="Lindblad-Toh K."/>
        </authorList>
    </citation>
    <scope>NUCLEOTIDE SEQUENCE [LARGE SCALE GENOMIC DNA]</scope>
</reference>
<dbReference type="Pfam" id="PF00530">
    <property type="entry name" value="SRCR"/>
    <property type="match status" value="2"/>
</dbReference>
<sequence length="236" mass="25643">FLRLVNGHSLCSGRVEVNLKKTWTSVCDSDFDWQDAEVVCRDLDCGAPAVIHRRAHFGQGQGAVGAKQFQCRGQESKLQHCPTAARSKQRCSQSRAVSLTCTGYTGFRLANGSDSCSGRVELQWFFKDWGTVCDLYWDLTDARALCQQLGCGEAVAAPGQARFGQGSGPVWADVFECQGNESRLSHCAVSSWGRAGCSHGQDAGVICSDSNMTRDSPGAGKKRMRTVLITSVLFYL</sequence>
<dbReference type="PANTHER" id="PTHR19331">
    <property type="entry name" value="SCAVENGER RECEPTOR DOMAIN-CONTAINING"/>
    <property type="match status" value="1"/>
</dbReference>
<evidence type="ECO:0000256" key="4">
    <source>
        <dbReference type="ARBA" id="ARBA00022737"/>
    </source>
</evidence>
<dbReference type="InterPro" id="IPR001190">
    <property type="entry name" value="SRCR"/>
</dbReference>
<keyword evidence="6" id="KW-0325">Glycoprotein</keyword>
<evidence type="ECO:0000256" key="6">
    <source>
        <dbReference type="ARBA" id="ARBA00023180"/>
    </source>
</evidence>
<dbReference type="PROSITE" id="PS50287">
    <property type="entry name" value="SRCR_2"/>
    <property type="match status" value="2"/>
</dbReference>
<evidence type="ECO:0000259" key="8">
    <source>
        <dbReference type="PROSITE" id="PS50287"/>
    </source>
</evidence>
<dbReference type="SUPFAM" id="SSF56487">
    <property type="entry name" value="SRCR-like"/>
    <property type="match status" value="2"/>
</dbReference>
<dbReference type="PRINTS" id="PR00258">
    <property type="entry name" value="SPERACTRCPTR"/>
</dbReference>
<keyword evidence="3" id="KW-0732">Signal</keyword>
<evidence type="ECO:0000256" key="5">
    <source>
        <dbReference type="ARBA" id="ARBA00023157"/>
    </source>
</evidence>
<dbReference type="Bgee" id="ENSLOCG00000000265">
    <property type="expression patterns" value="Expressed in ovary"/>
</dbReference>
<feature type="domain" description="SRCR" evidence="8">
    <location>
        <begin position="2"/>
        <end position="102"/>
    </location>
</feature>
<name>W5LVY3_LEPOC</name>
<keyword evidence="5 7" id="KW-1015">Disulfide bond</keyword>
<dbReference type="PANTHER" id="PTHR19331:SF22">
    <property type="entry name" value="DELETED IN MALIGNANT BRAIN TUMORS 1 PROTEIN"/>
    <property type="match status" value="1"/>
</dbReference>
<keyword evidence="2" id="KW-0964">Secreted</keyword>
<accession>W5LVY3</accession>
<dbReference type="OMA" id="MRIEREF"/>
<evidence type="ECO:0000313" key="10">
    <source>
        <dbReference type="Proteomes" id="UP000018468"/>
    </source>
</evidence>
<organism evidence="9 10">
    <name type="scientific">Lepisosteus oculatus</name>
    <name type="common">Spotted gar</name>
    <dbReference type="NCBI Taxonomy" id="7918"/>
    <lineage>
        <taxon>Eukaryota</taxon>
        <taxon>Metazoa</taxon>
        <taxon>Chordata</taxon>
        <taxon>Craniata</taxon>
        <taxon>Vertebrata</taxon>
        <taxon>Euteleostomi</taxon>
        <taxon>Actinopterygii</taxon>
        <taxon>Neopterygii</taxon>
        <taxon>Holostei</taxon>
        <taxon>Semionotiformes</taxon>
        <taxon>Lepisosteidae</taxon>
        <taxon>Lepisosteus</taxon>
    </lineage>
</organism>
<dbReference type="InterPro" id="IPR036772">
    <property type="entry name" value="SRCR-like_dom_sf"/>
</dbReference>
<proteinExistence type="predicted"/>
<evidence type="ECO:0000256" key="7">
    <source>
        <dbReference type="PROSITE-ProRule" id="PRU00196"/>
    </source>
</evidence>
<evidence type="ECO:0000256" key="3">
    <source>
        <dbReference type="ARBA" id="ARBA00022729"/>
    </source>
</evidence>
<dbReference type="HOGENOM" id="CLU_002555_1_1_1"/>
<evidence type="ECO:0000256" key="2">
    <source>
        <dbReference type="ARBA" id="ARBA00022525"/>
    </source>
</evidence>
<reference evidence="9" key="3">
    <citation type="submission" date="2025-09" db="UniProtKB">
        <authorList>
            <consortium name="Ensembl"/>
        </authorList>
    </citation>
    <scope>IDENTIFICATION</scope>
</reference>
<evidence type="ECO:0000256" key="1">
    <source>
        <dbReference type="ARBA" id="ARBA00004613"/>
    </source>
</evidence>
<dbReference type="FunFam" id="3.10.250.10:FF:000002">
    <property type="entry name" value="Scavenger receptor cysteine-rich type 1 protein M130"/>
    <property type="match status" value="1"/>
</dbReference>
<feature type="disulfide bond" evidence="7">
    <location>
        <begin position="133"/>
        <end position="197"/>
    </location>
</feature>
<feature type="domain" description="SRCR" evidence="8">
    <location>
        <begin position="107"/>
        <end position="208"/>
    </location>
</feature>
<dbReference type="InParanoid" id="W5LVY3"/>
<feature type="disulfide bond" evidence="7">
    <location>
        <begin position="71"/>
        <end position="81"/>
    </location>
</feature>
<dbReference type="FunFam" id="3.10.250.10:FF:000013">
    <property type="entry name" value="CD163 molecule like 1"/>
    <property type="match status" value="1"/>
</dbReference>
<dbReference type="GO" id="GO:0016020">
    <property type="term" value="C:membrane"/>
    <property type="evidence" value="ECO:0007669"/>
    <property type="project" value="InterPro"/>
</dbReference>
<feature type="disulfide bond" evidence="7">
    <location>
        <begin position="27"/>
        <end position="91"/>
    </location>
</feature>
<dbReference type="Gene3D" id="3.10.250.10">
    <property type="entry name" value="SRCR-like domain"/>
    <property type="match status" value="2"/>
</dbReference>
<dbReference type="eggNOG" id="ENOG502QQ5W">
    <property type="taxonomic scope" value="Eukaryota"/>
</dbReference>